<name>A0ABV6J0D8_9PROT</name>
<reference evidence="2 3" key="1">
    <citation type="submission" date="2024-09" db="EMBL/GenBank/DDBJ databases">
        <authorList>
            <person name="Sun Q."/>
            <person name="Mori K."/>
        </authorList>
    </citation>
    <scope>NUCLEOTIDE SEQUENCE [LARGE SCALE GENOMIC DNA]</scope>
    <source>
        <strain evidence="2 3">CCM 7468</strain>
    </source>
</reference>
<dbReference type="PROSITE" id="PS51318">
    <property type="entry name" value="TAT"/>
    <property type="match status" value="1"/>
</dbReference>
<dbReference type="InterPro" id="IPR052158">
    <property type="entry name" value="INH-QAR"/>
</dbReference>
<dbReference type="EMBL" id="JBHLVZ010000104">
    <property type="protein sequence ID" value="MFC0389329.1"/>
    <property type="molecule type" value="Genomic_DNA"/>
</dbReference>
<feature type="domain" description="DJ-1/PfpI" evidence="1">
    <location>
        <begin position="60"/>
        <end position="219"/>
    </location>
</feature>
<protein>
    <submittedName>
        <fullName evidence="2">DJ-1/PfpI family protein</fullName>
        <ecNumber evidence="2">4.2.1.-</ecNumber>
    </submittedName>
</protein>
<evidence type="ECO:0000313" key="2">
    <source>
        <dbReference type="EMBL" id="MFC0389329.1"/>
    </source>
</evidence>
<dbReference type="GO" id="GO:0016829">
    <property type="term" value="F:lyase activity"/>
    <property type="evidence" value="ECO:0007669"/>
    <property type="project" value="UniProtKB-KW"/>
</dbReference>
<keyword evidence="2" id="KW-0456">Lyase</keyword>
<dbReference type="InterPro" id="IPR006311">
    <property type="entry name" value="TAT_signal"/>
</dbReference>
<dbReference type="CDD" id="cd03139">
    <property type="entry name" value="GATase1_PfpI_2"/>
    <property type="match status" value="1"/>
</dbReference>
<evidence type="ECO:0000313" key="3">
    <source>
        <dbReference type="Proteomes" id="UP001589789"/>
    </source>
</evidence>
<organism evidence="2 3">
    <name type="scientific">Muricoccus vinaceus</name>
    <dbReference type="NCBI Taxonomy" id="424704"/>
    <lineage>
        <taxon>Bacteria</taxon>
        <taxon>Pseudomonadati</taxon>
        <taxon>Pseudomonadota</taxon>
        <taxon>Alphaproteobacteria</taxon>
        <taxon>Acetobacterales</taxon>
        <taxon>Roseomonadaceae</taxon>
        <taxon>Muricoccus</taxon>
    </lineage>
</organism>
<dbReference type="PANTHER" id="PTHR43130:SF2">
    <property type="entry name" value="DJ-1_PFPI DOMAIN-CONTAINING PROTEIN"/>
    <property type="match status" value="1"/>
</dbReference>
<gene>
    <name evidence="2" type="ORF">ACFFIC_27855</name>
</gene>
<accession>A0ABV6J0D8</accession>
<dbReference type="SUPFAM" id="SSF52317">
    <property type="entry name" value="Class I glutamine amidotransferase-like"/>
    <property type="match status" value="1"/>
</dbReference>
<sequence>MSENDTAPAETGLSRRRLATSALVGGLAGSAASTALAQTAPQPLPRPRMLQRPGAPAPLKVAMLVYPQMIMLDLIGPQTILNMLGSDIHLVGETREPVLTELSVPIMPTCTLDECPRDLDVLFVPGGLMGSVACMKSAAVLDFLADRGSSARYVTSVCTGGLVLGAAGLLRGYQATAHWGVADLLPLLGATRVNARVVQDRNRLTGAGATAGLDFGLTLAVLLRGQEAAERVQLFLEYEPVLPFHKGTPELVGPEVMTRVRAGRVWMDGQAREAALAAAQRLGL</sequence>
<dbReference type="Proteomes" id="UP001589789">
    <property type="component" value="Unassembled WGS sequence"/>
</dbReference>
<dbReference type="RefSeq" id="WP_377056607.1">
    <property type="nucleotide sequence ID" value="NZ_JBHLVZ010000104.1"/>
</dbReference>
<proteinExistence type="predicted"/>
<dbReference type="InterPro" id="IPR029062">
    <property type="entry name" value="Class_I_gatase-like"/>
</dbReference>
<dbReference type="InterPro" id="IPR002818">
    <property type="entry name" value="DJ-1/PfpI"/>
</dbReference>
<dbReference type="Pfam" id="PF01965">
    <property type="entry name" value="DJ-1_PfpI"/>
    <property type="match status" value="1"/>
</dbReference>
<dbReference type="EC" id="4.2.1.-" evidence="2"/>
<comment type="caution">
    <text evidence="2">The sequence shown here is derived from an EMBL/GenBank/DDBJ whole genome shotgun (WGS) entry which is preliminary data.</text>
</comment>
<keyword evidence="3" id="KW-1185">Reference proteome</keyword>
<dbReference type="PANTHER" id="PTHR43130">
    <property type="entry name" value="ARAC-FAMILY TRANSCRIPTIONAL REGULATOR"/>
    <property type="match status" value="1"/>
</dbReference>
<dbReference type="Gene3D" id="3.40.50.880">
    <property type="match status" value="1"/>
</dbReference>
<evidence type="ECO:0000259" key="1">
    <source>
        <dbReference type="Pfam" id="PF01965"/>
    </source>
</evidence>